<reference evidence="2" key="1">
    <citation type="journal article" date="2012" name="Nat. Genet.">
        <title>Whole-genome sequence of Schistosoma haematobium.</title>
        <authorList>
            <person name="Young N.D."/>
            <person name="Jex A.R."/>
            <person name="Li B."/>
            <person name="Liu S."/>
            <person name="Yang L."/>
            <person name="Xiong Z."/>
            <person name="Li Y."/>
            <person name="Cantacessi C."/>
            <person name="Hall R.S."/>
            <person name="Xu X."/>
            <person name="Chen F."/>
            <person name="Wu X."/>
            <person name="Zerlotini A."/>
            <person name="Oliveira G."/>
            <person name="Hofmann A."/>
            <person name="Zhang G."/>
            <person name="Fang X."/>
            <person name="Kang Y."/>
            <person name="Campbell B.E."/>
            <person name="Loukas A."/>
            <person name="Ranganathan S."/>
            <person name="Rollinson D."/>
            <person name="Rinaldi G."/>
            <person name="Brindley P.J."/>
            <person name="Yang H."/>
            <person name="Wang J."/>
            <person name="Wang J."/>
            <person name="Gasser R.B."/>
        </authorList>
    </citation>
    <scope>NUCLEOTIDE SEQUENCE [LARGE SCALE GENOMIC DNA]</scope>
</reference>
<name>A0A095A2V0_SCHHA</name>
<gene>
    <name evidence="2" type="ORF">MS3_10166</name>
</gene>
<keyword evidence="1" id="KW-1133">Transmembrane helix</keyword>
<feature type="transmembrane region" description="Helical" evidence="1">
    <location>
        <begin position="111"/>
        <end position="129"/>
    </location>
</feature>
<evidence type="ECO:0000256" key="1">
    <source>
        <dbReference type="SAM" id="Phobius"/>
    </source>
</evidence>
<evidence type="ECO:0000313" key="2">
    <source>
        <dbReference type="EMBL" id="KGB41625.1"/>
    </source>
</evidence>
<proteinExistence type="predicted"/>
<dbReference type="STRING" id="6185.A0A095A2V0"/>
<sequence length="150" mass="17445">MEMVLSTKHNPLVISYSVLYYALLLTCMVHTNSQTVFIPELLTNNQSLCLFQFSSDILMNMENSSLTLVNNKHTLPYITRSFTQLKPVLIMKCFKNNCSSQLDSSFLNGMYFLYTFHSSIWSLILLYTLTKRVLTNDSYVEIVIHIEEHR</sequence>
<keyword evidence="1" id="KW-0812">Transmembrane</keyword>
<dbReference type="EMBL" id="KL252007">
    <property type="protein sequence ID" value="KGB41625.1"/>
    <property type="molecule type" value="Genomic_DNA"/>
</dbReference>
<protein>
    <submittedName>
        <fullName evidence="2">Uncharacterized protein</fullName>
    </submittedName>
</protein>
<dbReference type="AlphaFoldDB" id="A0A095A2V0"/>
<keyword evidence="1" id="KW-0472">Membrane</keyword>
<organism evidence="2">
    <name type="scientific">Schistosoma haematobium</name>
    <name type="common">Blood fluke</name>
    <dbReference type="NCBI Taxonomy" id="6185"/>
    <lineage>
        <taxon>Eukaryota</taxon>
        <taxon>Metazoa</taxon>
        <taxon>Spiralia</taxon>
        <taxon>Lophotrochozoa</taxon>
        <taxon>Platyhelminthes</taxon>
        <taxon>Trematoda</taxon>
        <taxon>Digenea</taxon>
        <taxon>Strigeidida</taxon>
        <taxon>Schistosomatoidea</taxon>
        <taxon>Schistosomatidae</taxon>
        <taxon>Schistosoma</taxon>
    </lineage>
</organism>
<accession>A0A095A2V0</accession>
<feature type="transmembrane region" description="Helical" evidence="1">
    <location>
        <begin position="12"/>
        <end position="31"/>
    </location>
</feature>